<dbReference type="EMBL" id="NPEF02000002">
    <property type="protein sequence ID" value="MDV6234481.1"/>
    <property type="molecule type" value="Genomic_DNA"/>
</dbReference>
<dbReference type="Pfam" id="PF03602">
    <property type="entry name" value="Cons_hypoth95"/>
    <property type="match status" value="1"/>
</dbReference>
<evidence type="ECO:0000256" key="2">
    <source>
        <dbReference type="ARBA" id="ARBA00022679"/>
    </source>
</evidence>
<evidence type="ECO:0000313" key="4">
    <source>
        <dbReference type="EMBL" id="MDV6234481.1"/>
    </source>
</evidence>
<evidence type="ECO:0000313" key="5">
    <source>
        <dbReference type="EMBL" id="PJZ93094.1"/>
    </source>
</evidence>
<gene>
    <name evidence="4" type="ORF">CH379_002430</name>
    <name evidence="5" type="ORF">CH379_09695</name>
</gene>
<sequence>MKSLKVQTGKLKGKSIETPPAVAGNTNFTPAIVKKSLFDVVGSLVLKGRLIPEESVFVDFFAGSGQMALEAVSRGFARVVLYELAWERSDSLRKLFDKIGATYEVFRKDVFRFYDKLNVPENSRVYFMDPPYSFWEKKNDKFRLLAEDLLSKENTTAVFVQSPIHPGWDGFEIRKFGKNFLSFKIRETFAPEAERQKKENAEGGEDEGSLKLSGTETVRSDED</sequence>
<dbReference type="OrthoDB" id="9803017at2"/>
<dbReference type="GO" id="GO:0008168">
    <property type="term" value="F:methyltransferase activity"/>
    <property type="evidence" value="ECO:0007669"/>
    <property type="project" value="UniProtKB-KW"/>
</dbReference>
<reference evidence="4 6" key="2">
    <citation type="journal article" date="2018" name="Microb. Genom.">
        <title>Deciphering the unexplored Leptospira diversity from soils uncovers genomic evolution to virulence.</title>
        <authorList>
            <person name="Thibeaux R."/>
            <person name="Iraola G."/>
            <person name="Ferres I."/>
            <person name="Bierque E."/>
            <person name="Girault D."/>
            <person name="Soupe-Gilbert M.E."/>
            <person name="Picardeau M."/>
            <person name="Goarant C."/>
        </authorList>
    </citation>
    <scope>NUCLEOTIDE SEQUENCE [LARGE SCALE GENOMIC DNA]</scope>
    <source>
        <strain evidence="4 6">ATI7-C-A5</strain>
    </source>
</reference>
<keyword evidence="1 5" id="KW-0489">Methyltransferase</keyword>
<dbReference type="Gene3D" id="3.40.50.150">
    <property type="entry name" value="Vaccinia Virus protein VP39"/>
    <property type="match status" value="1"/>
</dbReference>
<dbReference type="EMBL" id="NPEF01000083">
    <property type="protein sequence ID" value="PJZ93094.1"/>
    <property type="molecule type" value="Genomic_DNA"/>
</dbReference>
<dbReference type="GO" id="GO:0031167">
    <property type="term" value="P:rRNA methylation"/>
    <property type="evidence" value="ECO:0007669"/>
    <property type="project" value="InterPro"/>
</dbReference>
<feature type="region of interest" description="Disordered" evidence="3">
    <location>
        <begin position="192"/>
        <end position="223"/>
    </location>
</feature>
<protein>
    <submittedName>
        <fullName evidence="5">DNA methyltransferase</fullName>
    </submittedName>
    <submittedName>
        <fullName evidence="4">RsmD family RNA methyltransferase</fullName>
    </submittedName>
</protein>
<dbReference type="InterPro" id="IPR029063">
    <property type="entry name" value="SAM-dependent_MTases_sf"/>
</dbReference>
<evidence type="ECO:0000313" key="6">
    <source>
        <dbReference type="Proteomes" id="UP000232122"/>
    </source>
</evidence>
<evidence type="ECO:0000256" key="1">
    <source>
        <dbReference type="ARBA" id="ARBA00022603"/>
    </source>
</evidence>
<dbReference type="PANTHER" id="PTHR43542:SF1">
    <property type="entry name" value="METHYLTRANSFERASE"/>
    <property type="match status" value="1"/>
</dbReference>
<keyword evidence="2 5" id="KW-0808">Transferase</keyword>
<dbReference type="InterPro" id="IPR004398">
    <property type="entry name" value="RNA_MeTrfase_RsmD"/>
</dbReference>
<dbReference type="AlphaFoldDB" id="A0A2N0B967"/>
<dbReference type="PANTHER" id="PTHR43542">
    <property type="entry name" value="METHYLTRANSFERASE"/>
    <property type="match status" value="1"/>
</dbReference>
<organism evidence="5">
    <name type="scientific">Leptospira ellisii</name>
    <dbReference type="NCBI Taxonomy" id="2023197"/>
    <lineage>
        <taxon>Bacteria</taxon>
        <taxon>Pseudomonadati</taxon>
        <taxon>Spirochaetota</taxon>
        <taxon>Spirochaetia</taxon>
        <taxon>Leptospirales</taxon>
        <taxon>Leptospiraceae</taxon>
        <taxon>Leptospira</taxon>
    </lineage>
</organism>
<name>A0A2N0B967_9LEPT</name>
<keyword evidence="6" id="KW-1185">Reference proteome</keyword>
<dbReference type="Proteomes" id="UP000232122">
    <property type="component" value="Unassembled WGS sequence"/>
</dbReference>
<dbReference type="RefSeq" id="WP_100748090.1">
    <property type="nucleotide sequence ID" value="NZ_NPEF02000002.1"/>
</dbReference>
<evidence type="ECO:0000256" key="3">
    <source>
        <dbReference type="SAM" id="MobiDB-lite"/>
    </source>
</evidence>
<accession>A0A2N0BGZ7</accession>
<accession>A0A2N0B967</accession>
<reference evidence="4" key="3">
    <citation type="submission" date="2023-10" db="EMBL/GenBank/DDBJ databases">
        <authorList>
            <person name="Picardeau M."/>
            <person name="Thibeaux R."/>
        </authorList>
    </citation>
    <scope>NUCLEOTIDE SEQUENCE</scope>
    <source>
        <strain evidence="4">ATI7-C-A5</strain>
    </source>
</reference>
<reference evidence="5" key="1">
    <citation type="submission" date="2017-07" db="EMBL/GenBank/DDBJ databases">
        <title>Leptospira spp. isolated from tropical soils.</title>
        <authorList>
            <person name="Thibeaux R."/>
            <person name="Iraola G."/>
            <person name="Ferres I."/>
            <person name="Bierque E."/>
            <person name="Girault D."/>
            <person name="Soupe-Gilbert M.-E."/>
            <person name="Picardeau M."/>
            <person name="Goarant C."/>
        </authorList>
    </citation>
    <scope>NUCLEOTIDE SEQUENCE [LARGE SCALE GENOMIC DNA]</scope>
    <source>
        <strain evidence="5">ATI7-C-A5</strain>
    </source>
</reference>
<proteinExistence type="predicted"/>
<feature type="compositionally biased region" description="Basic and acidic residues" evidence="3">
    <location>
        <begin position="192"/>
        <end position="201"/>
    </location>
</feature>
<dbReference type="SUPFAM" id="SSF53335">
    <property type="entry name" value="S-adenosyl-L-methionine-dependent methyltransferases"/>
    <property type="match status" value="1"/>
</dbReference>
<comment type="caution">
    <text evidence="5">The sequence shown here is derived from an EMBL/GenBank/DDBJ whole genome shotgun (WGS) entry which is preliminary data.</text>
</comment>